<accession>A0ABR9EAA8</accession>
<keyword evidence="1" id="KW-0812">Transmembrane</keyword>
<evidence type="ECO:0000313" key="2">
    <source>
        <dbReference type="EMBL" id="MBE0367762.1"/>
    </source>
</evidence>
<organism evidence="2 3">
    <name type="scientific">Pseudoalteromonas aurantia 208</name>
    <dbReference type="NCBI Taxonomy" id="1314867"/>
    <lineage>
        <taxon>Bacteria</taxon>
        <taxon>Pseudomonadati</taxon>
        <taxon>Pseudomonadota</taxon>
        <taxon>Gammaproteobacteria</taxon>
        <taxon>Alteromonadales</taxon>
        <taxon>Pseudoalteromonadaceae</taxon>
        <taxon>Pseudoalteromonas</taxon>
    </lineage>
</organism>
<comment type="caution">
    <text evidence="2">The sequence shown here is derived from an EMBL/GenBank/DDBJ whole genome shotgun (WGS) entry which is preliminary data.</text>
</comment>
<gene>
    <name evidence="2" type="ORF">PAUR_a1195</name>
</gene>
<proteinExistence type="predicted"/>
<dbReference type="EMBL" id="AQGV01000012">
    <property type="protein sequence ID" value="MBE0367762.1"/>
    <property type="molecule type" value="Genomic_DNA"/>
</dbReference>
<keyword evidence="3" id="KW-1185">Reference proteome</keyword>
<keyword evidence="1" id="KW-0472">Membrane</keyword>
<protein>
    <recommendedName>
        <fullName evidence="4">Secreted protein</fullName>
    </recommendedName>
</protein>
<evidence type="ECO:0008006" key="4">
    <source>
        <dbReference type="Google" id="ProtNLM"/>
    </source>
</evidence>
<name>A0ABR9EAA8_9GAMM</name>
<dbReference type="Proteomes" id="UP000615755">
    <property type="component" value="Unassembled WGS sequence"/>
</dbReference>
<evidence type="ECO:0000313" key="3">
    <source>
        <dbReference type="Proteomes" id="UP000615755"/>
    </source>
</evidence>
<reference evidence="2 3" key="1">
    <citation type="submission" date="2015-03" db="EMBL/GenBank/DDBJ databases">
        <title>Genome sequence of Pseudoalteromonas aurantia.</title>
        <authorList>
            <person name="Xie B.-B."/>
            <person name="Rong J.-C."/>
            <person name="Qin Q.-L."/>
            <person name="Zhang Y.-Z."/>
        </authorList>
    </citation>
    <scope>NUCLEOTIDE SEQUENCE [LARGE SCALE GENOMIC DNA]</scope>
    <source>
        <strain evidence="2 3">208</strain>
    </source>
</reference>
<keyword evidence="1" id="KW-1133">Transmembrane helix</keyword>
<feature type="transmembrane region" description="Helical" evidence="1">
    <location>
        <begin position="38"/>
        <end position="58"/>
    </location>
</feature>
<sequence length="78" mass="8461">MPKRSITASSILILALYAAVEKADATAITQHRLLNKLLIILAIPVVGSHNIFLCANLVNKTLLFCFDLYCCDLCVVAA</sequence>
<evidence type="ECO:0000256" key="1">
    <source>
        <dbReference type="SAM" id="Phobius"/>
    </source>
</evidence>